<dbReference type="InterPro" id="IPR039910">
    <property type="entry name" value="D15-like"/>
</dbReference>
<keyword evidence="8" id="KW-1185">Reference proteome</keyword>
<dbReference type="GO" id="GO:0009707">
    <property type="term" value="C:chloroplast outer membrane"/>
    <property type="evidence" value="ECO:0007669"/>
    <property type="project" value="UniProtKB-SubCell"/>
</dbReference>
<feature type="region of interest" description="Disordered" evidence="4">
    <location>
        <begin position="434"/>
        <end position="474"/>
    </location>
</feature>
<dbReference type="PANTHER" id="PTHR12815:SF32">
    <property type="entry name" value="OUTER ENVELOPE PROTEIN 80, CHLOROPLASTIC"/>
    <property type="match status" value="1"/>
</dbReference>
<comment type="caution">
    <text evidence="7">The sequence shown here is derived from an EMBL/GenBank/DDBJ whole genome shotgun (WGS) entry which is preliminary data.</text>
</comment>
<dbReference type="EMBL" id="LHPG02000002">
    <property type="protein sequence ID" value="PRW60585.1"/>
    <property type="molecule type" value="Genomic_DNA"/>
</dbReference>
<feature type="region of interest" description="Disordered" evidence="4">
    <location>
        <begin position="610"/>
        <end position="644"/>
    </location>
</feature>
<dbReference type="Pfam" id="PF01103">
    <property type="entry name" value="Omp85"/>
    <property type="match status" value="1"/>
</dbReference>
<feature type="compositionally biased region" description="Low complexity" evidence="4">
    <location>
        <begin position="158"/>
        <end position="172"/>
    </location>
</feature>
<dbReference type="STRING" id="3076.A0A2P6U2P2"/>
<keyword evidence="2" id="KW-0472">Membrane</keyword>
<dbReference type="Gene3D" id="2.40.160.50">
    <property type="entry name" value="membrane protein fhac: a member of the omp85/tpsb transporter family"/>
    <property type="match status" value="1"/>
</dbReference>
<feature type="compositionally biased region" description="Polar residues" evidence="4">
    <location>
        <begin position="439"/>
        <end position="461"/>
    </location>
</feature>
<feature type="region of interest" description="Disordered" evidence="4">
    <location>
        <begin position="761"/>
        <end position="922"/>
    </location>
</feature>
<feature type="compositionally biased region" description="Polar residues" evidence="4">
    <location>
        <begin position="784"/>
        <end position="793"/>
    </location>
</feature>
<feature type="region of interest" description="Disordered" evidence="4">
    <location>
        <begin position="145"/>
        <end position="172"/>
    </location>
</feature>
<evidence type="ECO:0000256" key="2">
    <source>
        <dbReference type="ARBA" id="ARBA00023136"/>
    </source>
</evidence>
<keyword evidence="1" id="KW-0934">Plastid</keyword>
<evidence type="ECO:0000256" key="3">
    <source>
        <dbReference type="ARBA" id="ARBA00024013"/>
    </source>
</evidence>
<feature type="region of interest" description="Disordered" evidence="4">
    <location>
        <begin position="986"/>
        <end position="1020"/>
    </location>
</feature>
<feature type="region of interest" description="Disordered" evidence="4">
    <location>
        <begin position="1"/>
        <end position="124"/>
    </location>
</feature>
<feature type="compositionally biased region" description="Low complexity" evidence="4">
    <location>
        <begin position="909"/>
        <end position="921"/>
    </location>
</feature>
<evidence type="ECO:0000256" key="4">
    <source>
        <dbReference type="SAM" id="MobiDB-lite"/>
    </source>
</evidence>
<feature type="compositionally biased region" description="Low complexity" evidence="4">
    <location>
        <begin position="761"/>
        <end position="770"/>
    </location>
</feature>
<dbReference type="OrthoDB" id="2013615at2759"/>
<keyword evidence="1" id="KW-1002">Plastid outer membrane</keyword>
<reference evidence="7 8" key="1">
    <citation type="journal article" date="2018" name="Plant J.">
        <title>Genome sequences of Chlorella sorokiniana UTEX 1602 and Micractinium conductrix SAG 241.80: implications to maltose excretion by a green alga.</title>
        <authorList>
            <person name="Arriola M.B."/>
            <person name="Velmurugan N."/>
            <person name="Zhang Y."/>
            <person name="Plunkett M.H."/>
            <person name="Hondzo H."/>
            <person name="Barney B.M."/>
        </authorList>
    </citation>
    <scope>NUCLEOTIDE SEQUENCE [LARGE SCALE GENOMIC DNA]</scope>
    <source>
        <strain evidence="8">UTEX 1602</strain>
    </source>
</reference>
<dbReference type="InterPro" id="IPR010827">
    <property type="entry name" value="BamA/TamA_POTRA"/>
</dbReference>
<accession>A0A2P6U2P2</accession>
<name>A0A2P6U2P2_CHLSO</name>
<protein>
    <submittedName>
        <fullName evidence="7">Outer envelope of 80 kDa isoform 2</fullName>
    </submittedName>
</protein>
<dbReference type="Gene3D" id="3.10.20.310">
    <property type="entry name" value="membrane protein fhac"/>
    <property type="match status" value="3"/>
</dbReference>
<evidence type="ECO:0000256" key="1">
    <source>
        <dbReference type="ARBA" id="ARBA00022805"/>
    </source>
</evidence>
<feature type="compositionally biased region" description="Gly residues" evidence="4">
    <location>
        <begin position="989"/>
        <end position="1015"/>
    </location>
</feature>
<feature type="compositionally biased region" description="Low complexity" evidence="4">
    <location>
        <begin position="884"/>
        <end position="899"/>
    </location>
</feature>
<gene>
    <name evidence="7" type="ORF">C2E21_1061</name>
</gene>
<feature type="compositionally biased region" description="Basic and acidic residues" evidence="4">
    <location>
        <begin position="724"/>
        <end position="733"/>
    </location>
</feature>
<feature type="compositionally biased region" description="Low complexity" evidence="4">
    <location>
        <begin position="408"/>
        <end position="420"/>
    </location>
</feature>
<proteinExistence type="predicted"/>
<dbReference type="InterPro" id="IPR000184">
    <property type="entry name" value="Bac_surfAg_D15"/>
</dbReference>
<evidence type="ECO:0000313" key="7">
    <source>
        <dbReference type="EMBL" id="PRW60585.1"/>
    </source>
</evidence>
<feature type="domain" description="POTRA" evidence="6">
    <location>
        <begin position="1194"/>
        <end position="1258"/>
    </location>
</feature>
<evidence type="ECO:0000313" key="8">
    <source>
        <dbReference type="Proteomes" id="UP000239899"/>
    </source>
</evidence>
<feature type="compositionally biased region" description="Low complexity" evidence="4">
    <location>
        <begin position="23"/>
        <end position="36"/>
    </location>
</feature>
<feature type="region of interest" description="Disordered" evidence="4">
    <location>
        <begin position="344"/>
        <end position="371"/>
    </location>
</feature>
<feature type="region of interest" description="Disordered" evidence="4">
    <location>
        <begin position="721"/>
        <end position="742"/>
    </location>
</feature>
<dbReference type="Proteomes" id="UP000239899">
    <property type="component" value="Unassembled WGS sequence"/>
</dbReference>
<evidence type="ECO:0000259" key="5">
    <source>
        <dbReference type="Pfam" id="PF01103"/>
    </source>
</evidence>
<feature type="region of interest" description="Disordered" evidence="4">
    <location>
        <begin position="187"/>
        <end position="210"/>
    </location>
</feature>
<feature type="domain" description="Bacterial surface antigen (D15)" evidence="5">
    <location>
        <begin position="1293"/>
        <end position="1603"/>
    </location>
</feature>
<feature type="compositionally biased region" description="Low complexity" evidence="4">
    <location>
        <begin position="625"/>
        <end position="640"/>
    </location>
</feature>
<dbReference type="PANTHER" id="PTHR12815">
    <property type="entry name" value="SORTING AND ASSEMBLY MACHINERY SAMM50 PROTEIN FAMILY MEMBER"/>
    <property type="match status" value="1"/>
</dbReference>
<dbReference type="Pfam" id="PF07244">
    <property type="entry name" value="POTRA"/>
    <property type="match status" value="1"/>
</dbReference>
<feature type="region of interest" description="Disordered" evidence="4">
    <location>
        <begin position="388"/>
        <end position="422"/>
    </location>
</feature>
<sequence length="1605" mass="168822">MPSQSSDTLPASRGLSPKSRLMAAAAQRQGAGQRAAQENREPLRHAQPAQRGSSAGGDEALGCIPAFRPPSPPQGTHQLLTPGSDCGSPGRAQLEAVRALRPSASMQQQRQHTPEGTPGLSEASSVGRAINAQIASSIADLFAATPQPESGSKHGGSAALAAAEVPAPQPQWAAEPAWAPQLDAPHAAAHVPASPRGGQMPVPPPMPLKLATAMRSDSGRLEPCNSPQAFLSPVFMSRKQRSMYCDIDDPVSSVVFPQKAQHRTSRVQRWFATAFGCFVPPPEQRSPAPSMRTPAAWRAAGLQVPSPAVVHPKLALANTEPLRRSLPDLAGSDAALREQLRASLAAEAASQHSRGTSSGGGPRTTSTATQQQQAGYANLLGLHEEETQQNMASPVLPSRHGSRASTPAAAGQATAAAAAPERADSLARRNLMDAPRYSQAGSTSQQQRRQAQYVHPQQSLQHAARLQRPSSDVAAKAKATHVSLAQLLGAPTAGAAAVAAVAAAASGRAVQQLKQVQRTPPGMRRNNSGSKRGREALGATRHPSDEAAETPKRRDLSKPSYRSEALHRLLLQEQEAQLHAVMARSPDRWLRAAAAEGLSLRQAAVFVSPGKSARPHYHPSPLNPSHPAAQRAAAGASGPGVRAATPGASRFDAFAAGEAGVEPYSARMHTVERRRLTAADGGAAQAAAVAGGGALDFAALAADRDAYLQMLQELARGLHVSDGPPRKQLEAHKRPTPPPLPADLLAAATAAARAEQVVQQRGAAAGSGADTVRPRGSLAASQEVLPTSRTTGSAAEYCLGGGEPSYESLDSPLATPAEEPRSLARMPVPQPPHFNRLYDRDTTPSQSSPIAQQRMLTMSAAAVAAAERQQRQHSSHQAGSYHLQQLRAAQQQPQQHQPSQGGGGGSGRGSASSSADRSISFGSGGCGSAPGIAAAQQQLAAAAAGAAGTLLEAPRSQHQLLLASVSGSALEQQQQQQIKAFLPDKRRAAGGGWGSGRNPAGGGTADGGSGGGGGESELFPDADENERFLISEVDVVGVDGELKDVAMKALNTRANFAYSQKEIMEDMHRVFDTGYFSLCKPMAEETRDGIKFTLEVAPNPELRGFTVTGANMLPQAVIQDAFKDLFGRTLNFNSMVKAVGKLNKWYEEKGVLGQVIDVDTSSSVAEIRVSEAVVNRILLRYVDKKTNEARDEGKTRPHIILRNLTTKEGQVFSLQQGRRDIDAIYSMGLFEDVAMRPQPAEGSSLENPKVDLTLEIIERKTGGLSAGGGISATGAMEGALPGVVGEVSYSQRNLFGLGQRLVASAKLGQTDAMFRIQHTDPWVRGDANRTSRTITVQNDKSSSAPIHGRAQDDVEHADGAAAGSDSVFVSRKLANVEYGRPLMQNWQGSLGFSWQQAHCVDEHGHPLESDMYGTQLTFSGKPHDTMALGTIRVAYNQPSGDTELVASMEQALPLQSDWLNFNRFTLRAEKTIPIGPLRAWVRGKGGMIVGDLPPYEAFPIGGTNSVRGYSEGGVGSGRNYVAGSAELRILLVSPIEATIFGDWGSDLDSGGTVTGDPAGARGKPGSGYGYGAGVRIDTPIGPLRLEYAMNDRQQTRFHLGIGTAG</sequence>
<organism evidence="7 8">
    <name type="scientific">Chlorella sorokiniana</name>
    <name type="common">Freshwater green alga</name>
    <dbReference type="NCBI Taxonomy" id="3076"/>
    <lineage>
        <taxon>Eukaryota</taxon>
        <taxon>Viridiplantae</taxon>
        <taxon>Chlorophyta</taxon>
        <taxon>core chlorophytes</taxon>
        <taxon>Trebouxiophyceae</taxon>
        <taxon>Chlorellales</taxon>
        <taxon>Chlorellaceae</taxon>
        <taxon>Chlorella clade</taxon>
        <taxon>Chlorella</taxon>
    </lineage>
</organism>
<feature type="compositionally biased region" description="Polar residues" evidence="4">
    <location>
        <begin position="843"/>
        <end position="856"/>
    </location>
</feature>
<comment type="subcellular location">
    <subcellularLocation>
        <location evidence="3">Plastid</location>
        <location evidence="3">Chloroplast outer membrane</location>
    </subcellularLocation>
</comment>
<evidence type="ECO:0000259" key="6">
    <source>
        <dbReference type="Pfam" id="PF07244"/>
    </source>
</evidence>
<feature type="region of interest" description="Disordered" evidence="4">
    <location>
        <begin position="512"/>
        <end position="561"/>
    </location>
</feature>
<feature type="compositionally biased region" description="Basic and acidic residues" evidence="4">
    <location>
        <begin position="542"/>
        <end position="557"/>
    </location>
</feature>